<reference evidence="1 2" key="1">
    <citation type="submission" date="2015-12" db="EMBL/GenBank/DDBJ databases">
        <title>Phylogenomics in the description of a new species in the Pseudomonas syringae group.</title>
        <authorList>
            <person name="Busquets A."/>
            <person name="Gomila M."/>
            <person name="Beiki F."/>
            <person name="Rahimian H."/>
            <person name="Mulet M."/>
            <person name="Sanchez D."/>
            <person name="Garcia-Valdes E."/>
            <person name="Lalucat J."/>
        </authorList>
    </citation>
    <scope>NUCLEOTIDE SEQUENCE [LARGE SCALE GENOMIC DNA]</scope>
    <source>
        <strain evidence="1 2">S25</strain>
    </source>
</reference>
<name>A0ABS9ZFN1_9PSED</name>
<comment type="caution">
    <text evidence="1">The sequence shown here is derived from an EMBL/GenBank/DDBJ whole genome shotgun (WGS) entry which is preliminary data.</text>
</comment>
<evidence type="ECO:0008006" key="3">
    <source>
        <dbReference type="Google" id="ProtNLM"/>
    </source>
</evidence>
<keyword evidence="2" id="KW-1185">Reference proteome</keyword>
<dbReference type="EMBL" id="LOHG01000002">
    <property type="protein sequence ID" value="MCI8208861.1"/>
    <property type="molecule type" value="Genomic_DNA"/>
</dbReference>
<accession>A0ABS9ZFN1</accession>
<evidence type="ECO:0000313" key="1">
    <source>
        <dbReference type="EMBL" id="MCI8208861.1"/>
    </source>
</evidence>
<protein>
    <recommendedName>
        <fullName evidence="3">Alginate lyase</fullName>
    </recommendedName>
</protein>
<evidence type="ECO:0000313" key="2">
    <source>
        <dbReference type="Proteomes" id="UP001320513"/>
    </source>
</evidence>
<dbReference type="RefSeq" id="WP_243244719.1">
    <property type="nucleotide sequence ID" value="NZ_LOHG01000002.1"/>
</dbReference>
<proteinExistence type="predicted"/>
<organism evidence="1 2">
    <name type="scientific">Pseudomonas maioricensis</name>
    <dbReference type="NCBI Taxonomy" id="1766623"/>
    <lineage>
        <taxon>Bacteria</taxon>
        <taxon>Pseudomonadati</taxon>
        <taxon>Pseudomonadota</taxon>
        <taxon>Gammaproteobacteria</taxon>
        <taxon>Pseudomonadales</taxon>
        <taxon>Pseudomonadaceae</taxon>
        <taxon>Pseudomonas</taxon>
    </lineage>
</organism>
<dbReference type="Proteomes" id="UP001320513">
    <property type="component" value="Unassembled WGS sequence"/>
</dbReference>
<gene>
    <name evidence="1" type="ORF">AUC61_04865</name>
</gene>
<sequence>MGIQHKDWHAQDDKMPGVNTLKVSGIVSLPYRLKAVLVRSASPVAGNHLGLDLMVETRNDNITLPVERDESALFDTPVNYTQPSGATITGVSIFYKGALLVNIDEVQITH</sequence>